<sequence length="1782" mass="200179">MAAKDVPQLSDSQPAARKRVGNSVRTALSKAAKAPLLKRLQDHAAGKSGLCLADSYSNNRTKVQWECAHGHRWHATPASVLIQKSWCPQCAVERRRGSLERLQDHARERGGKLLSTKYTNSKTKYRWQCKLGHTWEAIAYNVLNHGTWCPECARKQKVPTRRSLEDLHEHAASCGGRCLATEYCGMKKKVQWECKKGHRWLAAPRSVLNGNTWCPVCAQRAPIGLARLTKHAAQRGGECLATKYVNSYSKVPWQCKRKHVWEATPLHVLNHGQWCPHCRKIGLQRVQAHAASLGGRCLSKSYKNCYTKLLWECLEGHRWKAMACNVINGKTWCPTCATSIWRTEAGIRDILETIFFPSKFGSCYPQFLEGLQLDGYCRELSLAFEYQGEQHYDSENYFHFGEISSFEAQQERDIKKRELCKAAGVRLVLIPYFANDKRTFVVTALLQWFCIEDITADKGPVGVRTWPPMPATPINVLLNKSWCPLCAVERRMGTLEKLRDHARKRGGKLLSTKYSNNRSKYHWQCRLGHAWEATAGNVLNSGTWCPECARKQKVRTRRSLQDLQEHAASRGGRCQAVEYRRMRKKVQWECKEGHRWLATPNAVLNKNSWCPVCAQRAPIGLERLRKHAAQRGGECLATEYVNAHSKVAWKCKHGHVWQATAASVLNLGQWCPHCRKIGLPRLQAHAASLGGRCLAKSYKNCFVKLLWECREGHRWKATAHSVMNGKTWCPTCATSIWRTEEQIRDILETIFFPSKFDSDYPKFLEGLQLDGYCRELSLAFEYQGEQHYDPERARLVLIPYFANDKWTFVMTMLLQWFSIEALGCVVVWSPAIVPFPGPELRSAPARLVFDDPDAEAKEAVQIPQRKRIQMLSQAMGHSYEEVHKAERLRTKTVEEDAALAAKAGVDNSPRDKTNLGSAKQASPQTKGLLVKARSVFERADEERVGPLEEELLPPEDPSPPEMPSNPPAEEVAEEPPVAAAVEEIQELPEKEVAEEAPESPASDGKAEDASQLVALRETGVAAGLDSMFIRFASSSECIGVVACVVAAGPFSRDARLEWSFSLSEAQCLLLRNEEVFYIGDGDQVEAEDAFLAPLPAADQEAWEKGGKACLQEVHRTTLKVGEARPRCHPQWEAPPPDEPTAGPGLPVQEASPHGRVPEADAVEEEPEPAEDPEMEAPESPPPSAEAPRAEDLALPELPSLQPAKDAAAEEAWGAVAPLPKAERILWADARESPKVNGSASPLEVGTPPREETNPAEARPRPGGYPEVLRAPVRLTADAGTTGGMDRRPGTLSQARLCLVLASYGMASRHGMKRGGRVGFHKGMGAGKLRGTSSTEQSSRRTRMTKDELLRRLRDHAVSKGGSCLADSYLNNRTKVQWECEHGHRWHATPASILDQKSWCPQCAVERRMSSLERLQDHARERGGKLLSTKYTNSRAKYRWQCKLGHTWEAAAYSILNCGTWCPECARKQRVPTTRSLQDLQEHAASRGGRCLATEYYGVRRKVPWECRKGHRWLATPDNVLNGNRWCPVCAQRAPIRLERLRKHAVQRGGECLATEYVNAHRKVAWKCKHGHVWQAIANSVMRLGTWCPHCRKIGLARLQAHAASLGGRCLSKSYKNSSVKILWECQEGHRWKATAASVMNSKTWCPTCATSIWRTEAEIRDILQTIFCPSKFESCYPKFLQGLQLDGYCGELSLAFEYQGEQHYHPENYFHFGDISSFEAQQERDIRKQELCQAAGVRLVLVPYFANDKRTFVVTALLQWFSIEEIAPIVLPLHRTCREESG</sequence>
<dbReference type="Gene3D" id="3.40.960.10">
    <property type="entry name" value="VSR Endonuclease"/>
    <property type="match status" value="2"/>
</dbReference>
<dbReference type="Proteomes" id="UP000649617">
    <property type="component" value="Unassembled WGS sequence"/>
</dbReference>
<feature type="compositionally biased region" description="Acidic residues" evidence="1">
    <location>
        <begin position="1160"/>
        <end position="1176"/>
    </location>
</feature>
<feature type="region of interest" description="Disordered" evidence="1">
    <location>
        <begin position="939"/>
        <end position="976"/>
    </location>
</feature>
<comment type="caution">
    <text evidence="2">The sequence shown here is derived from an EMBL/GenBank/DDBJ whole genome shotgun (WGS) entry which is preliminary data.</text>
</comment>
<feature type="compositionally biased region" description="Pro residues" evidence="1">
    <location>
        <begin position="954"/>
        <end position="966"/>
    </location>
</feature>
<dbReference type="OrthoDB" id="2419021at2759"/>
<keyword evidence="3" id="KW-1185">Reference proteome</keyword>
<feature type="region of interest" description="Disordered" evidence="1">
    <location>
        <begin position="1319"/>
        <end position="1343"/>
    </location>
</feature>
<feature type="region of interest" description="Disordered" evidence="1">
    <location>
        <begin position="1"/>
        <end position="22"/>
    </location>
</feature>
<feature type="region of interest" description="Disordered" evidence="1">
    <location>
        <begin position="1229"/>
        <end position="1266"/>
    </location>
</feature>
<protein>
    <submittedName>
        <fullName evidence="2">Uncharacterized protein</fullName>
    </submittedName>
</protein>
<evidence type="ECO:0000313" key="3">
    <source>
        <dbReference type="Proteomes" id="UP000649617"/>
    </source>
</evidence>
<feature type="compositionally biased region" description="Polar residues" evidence="1">
    <location>
        <begin position="914"/>
        <end position="925"/>
    </location>
</feature>
<evidence type="ECO:0000256" key="1">
    <source>
        <dbReference type="SAM" id="MobiDB-lite"/>
    </source>
</evidence>
<feature type="region of interest" description="Disordered" evidence="1">
    <location>
        <begin position="1124"/>
        <end position="1188"/>
    </location>
</feature>
<gene>
    <name evidence="2" type="ORF">SPIL2461_LOCUS18512</name>
</gene>
<accession>A0A812WJF9</accession>
<reference evidence="2" key="1">
    <citation type="submission" date="2021-02" db="EMBL/GenBank/DDBJ databases">
        <authorList>
            <person name="Dougan E. K."/>
            <person name="Rhodes N."/>
            <person name="Thang M."/>
            <person name="Chan C."/>
        </authorList>
    </citation>
    <scope>NUCLEOTIDE SEQUENCE</scope>
</reference>
<organism evidence="2 3">
    <name type="scientific">Symbiodinium pilosum</name>
    <name type="common">Dinoflagellate</name>
    <dbReference type="NCBI Taxonomy" id="2952"/>
    <lineage>
        <taxon>Eukaryota</taxon>
        <taxon>Sar</taxon>
        <taxon>Alveolata</taxon>
        <taxon>Dinophyceae</taxon>
        <taxon>Suessiales</taxon>
        <taxon>Symbiodiniaceae</taxon>
        <taxon>Symbiodinium</taxon>
    </lineage>
</organism>
<name>A0A812WJF9_SYMPI</name>
<proteinExistence type="predicted"/>
<evidence type="ECO:0000313" key="2">
    <source>
        <dbReference type="EMBL" id="CAE7671201.1"/>
    </source>
</evidence>
<dbReference type="EMBL" id="CAJNIZ010043871">
    <property type="protein sequence ID" value="CAE7671201.1"/>
    <property type="molecule type" value="Genomic_DNA"/>
</dbReference>
<feature type="region of interest" description="Disordered" evidence="1">
    <location>
        <begin position="900"/>
        <end position="927"/>
    </location>
</feature>